<feature type="region of interest" description="Disordered" evidence="1">
    <location>
        <begin position="62"/>
        <end position="174"/>
    </location>
</feature>
<feature type="compositionally biased region" description="Basic and acidic residues" evidence="1">
    <location>
        <begin position="74"/>
        <end position="84"/>
    </location>
</feature>
<sequence>MNRSKSFKPKVYGLEKIKIQKQIQKNKSSKRYKSLEKAKKNYLKNDQQSDYLKNLYAQITSDPTAETASQKDANVNRKSPDFEKKTKKADRSKHSGENGASTDDSGAESEAGSNSPSGSEPDSDSDSESSDASQHSSKESNIKRKNKNDDNKKPRRHDPYSKNVKAHTQKSNDLLAKSQEKAKLLAEKRRQINTKKKNRKLNTYLATKRTSKGQLNLSCQKFIKIFFVVKVVILNLRNYKIPNDIENVVNQPEFEDILKDAYLKELRNYKKDPKAVKADVAAKEFVEPPKPQTPQKADYTEDIKTYQSEGYFKV</sequence>
<reference evidence="3" key="1">
    <citation type="submission" date="2017-01" db="EMBL/GenBank/DDBJ databases">
        <authorList>
            <person name="Wang Y."/>
            <person name="White M."/>
            <person name="Kvist S."/>
            <person name="Moncalvo J.-M."/>
        </authorList>
    </citation>
    <scope>NUCLEOTIDE SEQUENCE [LARGE SCALE GENOMIC DNA]</scope>
    <source>
        <strain evidence="3">COL-18-3</strain>
    </source>
</reference>
<name>A0A1R1PXR1_ZANCU</name>
<proteinExistence type="predicted"/>
<keyword evidence="3" id="KW-1185">Reference proteome</keyword>
<dbReference type="Proteomes" id="UP000188320">
    <property type="component" value="Unassembled WGS sequence"/>
</dbReference>
<gene>
    <name evidence="2" type="ORF">AX774_g677</name>
</gene>
<feature type="compositionally biased region" description="Basic and acidic residues" evidence="1">
    <location>
        <begin position="136"/>
        <end position="160"/>
    </location>
</feature>
<organism evidence="2 3">
    <name type="scientific">Zancudomyces culisetae</name>
    <name type="common">Gut fungus</name>
    <name type="synonym">Smittium culisetae</name>
    <dbReference type="NCBI Taxonomy" id="1213189"/>
    <lineage>
        <taxon>Eukaryota</taxon>
        <taxon>Fungi</taxon>
        <taxon>Fungi incertae sedis</taxon>
        <taxon>Zoopagomycota</taxon>
        <taxon>Kickxellomycotina</taxon>
        <taxon>Harpellomycetes</taxon>
        <taxon>Harpellales</taxon>
        <taxon>Legeriomycetaceae</taxon>
        <taxon>Zancudomyces</taxon>
    </lineage>
</organism>
<evidence type="ECO:0000313" key="2">
    <source>
        <dbReference type="EMBL" id="OMH85764.1"/>
    </source>
</evidence>
<comment type="caution">
    <text evidence="2">The sequence shown here is derived from an EMBL/GenBank/DDBJ whole genome shotgun (WGS) entry which is preliminary data.</text>
</comment>
<feature type="compositionally biased region" description="Polar residues" evidence="1">
    <location>
        <begin position="62"/>
        <end position="73"/>
    </location>
</feature>
<evidence type="ECO:0000313" key="3">
    <source>
        <dbReference type="Proteomes" id="UP000188320"/>
    </source>
</evidence>
<dbReference type="Pfam" id="PF10775">
    <property type="entry name" value="ATP_sub_h"/>
    <property type="match status" value="1"/>
</dbReference>
<accession>A0A1R1PXR1</accession>
<dbReference type="EMBL" id="LSSK01000046">
    <property type="protein sequence ID" value="OMH85764.1"/>
    <property type="molecule type" value="Genomic_DNA"/>
</dbReference>
<dbReference type="InterPro" id="IPR019711">
    <property type="entry name" value="ATP_synth_F0_suH"/>
</dbReference>
<dbReference type="AlphaFoldDB" id="A0A1R1PXR1"/>
<dbReference type="GO" id="GO:0015986">
    <property type="term" value="P:proton motive force-driven ATP synthesis"/>
    <property type="evidence" value="ECO:0007669"/>
    <property type="project" value="InterPro"/>
</dbReference>
<protein>
    <submittedName>
        <fullName evidence="2">Uncharacterized protein</fullName>
    </submittedName>
</protein>
<evidence type="ECO:0000256" key="1">
    <source>
        <dbReference type="SAM" id="MobiDB-lite"/>
    </source>
</evidence>